<dbReference type="Gene3D" id="2.40.70.10">
    <property type="entry name" value="Acid Proteases"/>
    <property type="match status" value="1"/>
</dbReference>
<feature type="compositionally biased region" description="Polar residues" evidence="1">
    <location>
        <begin position="251"/>
        <end position="268"/>
    </location>
</feature>
<dbReference type="OrthoDB" id="2011442at2759"/>
<proteinExistence type="predicted"/>
<dbReference type="RefSeq" id="XP_014522779.1">
    <property type="nucleotide sequence ID" value="XM_014667293.1"/>
</dbReference>
<dbReference type="Proteomes" id="UP000087766">
    <property type="component" value="Unplaced"/>
</dbReference>
<name>A0A1S3VXJ9_VIGRR</name>
<dbReference type="InterPro" id="IPR021109">
    <property type="entry name" value="Peptidase_aspartic_dom_sf"/>
</dbReference>
<evidence type="ECO:0000313" key="3">
    <source>
        <dbReference type="RefSeq" id="XP_014522779.1"/>
    </source>
</evidence>
<organism evidence="2 3">
    <name type="scientific">Vigna radiata var. radiata</name>
    <name type="common">Mung bean</name>
    <name type="synonym">Phaseolus aureus</name>
    <dbReference type="NCBI Taxonomy" id="3916"/>
    <lineage>
        <taxon>Eukaryota</taxon>
        <taxon>Viridiplantae</taxon>
        <taxon>Streptophyta</taxon>
        <taxon>Embryophyta</taxon>
        <taxon>Tracheophyta</taxon>
        <taxon>Spermatophyta</taxon>
        <taxon>Magnoliopsida</taxon>
        <taxon>eudicotyledons</taxon>
        <taxon>Gunneridae</taxon>
        <taxon>Pentapetalae</taxon>
        <taxon>rosids</taxon>
        <taxon>fabids</taxon>
        <taxon>Fabales</taxon>
        <taxon>Fabaceae</taxon>
        <taxon>Papilionoideae</taxon>
        <taxon>50 kb inversion clade</taxon>
        <taxon>NPAAA clade</taxon>
        <taxon>indigoferoid/millettioid clade</taxon>
        <taxon>Phaseoleae</taxon>
        <taxon>Vigna</taxon>
    </lineage>
</organism>
<evidence type="ECO:0000313" key="2">
    <source>
        <dbReference type="Proteomes" id="UP000087766"/>
    </source>
</evidence>
<dbReference type="CDD" id="cd00303">
    <property type="entry name" value="retropepsin_like"/>
    <property type="match status" value="1"/>
</dbReference>
<feature type="region of interest" description="Disordered" evidence="1">
    <location>
        <begin position="239"/>
        <end position="268"/>
    </location>
</feature>
<dbReference type="GeneID" id="106779223"/>
<dbReference type="PANTHER" id="PTHR33067">
    <property type="entry name" value="RNA-DIRECTED DNA POLYMERASE-RELATED"/>
    <property type="match status" value="1"/>
</dbReference>
<gene>
    <name evidence="3" type="primary">LOC106779223</name>
</gene>
<dbReference type="KEGG" id="vra:106779223"/>
<feature type="compositionally biased region" description="Acidic residues" evidence="1">
    <location>
        <begin position="383"/>
        <end position="399"/>
    </location>
</feature>
<dbReference type="AlphaFoldDB" id="A0A1S3VXJ9"/>
<reference evidence="3" key="1">
    <citation type="submission" date="2025-08" db="UniProtKB">
        <authorList>
            <consortium name="RefSeq"/>
        </authorList>
    </citation>
    <scope>IDENTIFICATION</scope>
    <source>
        <tissue evidence="3">Leaf</tissue>
    </source>
</reference>
<protein>
    <submittedName>
        <fullName evidence="3">Uncharacterized protein LOC106779223</fullName>
    </submittedName>
</protein>
<feature type="compositionally biased region" description="Basic and acidic residues" evidence="1">
    <location>
        <begin position="362"/>
        <end position="382"/>
    </location>
</feature>
<keyword evidence="2" id="KW-1185">Reference proteome</keyword>
<sequence length="499" mass="55471">MADQPPPRRTLGDASNIVGPMNFNNIALPADNATNMVMNPALIKLVQSNQFHEMLNENPYDQLTTFSEIWNTVKINGVSDDRVRLNLFPFSLGGNAKAWLHSFEEGLHTQSKMMLDASAGGNINTKTEDEAYELIERMAMSKVVHSERGAQKGGLLYLLANDAMAGQNHLLTQKLDKLTKILAEFPIGVRNVSQTQQLCNLCGGDHINGQCAFPEELQQDVNYIGAQFQYKQGAFNQGSSSQGWKNHPSVGKNQNNSSGPIGGFRQQQPSPLWQQVSNLTKTVRDLSHRFDKFFKVYECHLNSNQASFISSESQIGQLSKTIETTEKNQFRANNDVNSKDECKDILTSHKRKAEGEPTDFENNEKGKEEMMSANEVNEKGSSEDEIELTDEEEDLEEDVIEPKKEGVEFTEEEEEFVVQPQKMKHPPKVEDPGCSTISCVLNECDVGEAMIDSGASINILPKYFLTKFRGLVLKPSSVIVTIADGSMAKPIGMVEDVIV</sequence>
<accession>A0A1S3VXJ9</accession>
<evidence type="ECO:0000256" key="1">
    <source>
        <dbReference type="SAM" id="MobiDB-lite"/>
    </source>
</evidence>
<feature type="region of interest" description="Disordered" evidence="1">
    <location>
        <begin position="347"/>
        <end position="431"/>
    </location>
</feature>